<evidence type="ECO:0000313" key="3">
    <source>
        <dbReference type="Proteomes" id="UP000176944"/>
    </source>
</evidence>
<reference evidence="3" key="1">
    <citation type="submission" date="2016-10" db="EMBL/GenBank/DDBJ databases">
        <title>Comparative genomics uncovers the prolific and rare metabolic potential of the cyanobacterial genus Moorea.</title>
        <authorList>
            <person name="Leao T."/>
            <person name="Castelao G."/>
            <person name="Korobeynikov A."/>
            <person name="Monroe E.A."/>
            <person name="Podell S."/>
            <person name="Glukhov E."/>
            <person name="Allen E."/>
            <person name="Gerwick W.H."/>
            <person name="Gerwick L."/>
        </authorList>
    </citation>
    <scope>NUCLEOTIDE SEQUENCE [LARGE SCALE GENOMIC DNA]</scope>
    <source>
        <strain evidence="3">JHB</strain>
    </source>
</reference>
<dbReference type="AlphaFoldDB" id="A0A1D9G4P3"/>
<gene>
    <name evidence="2" type="ORF">BJP36_23190</name>
</gene>
<dbReference type="SUPFAM" id="SSF53335">
    <property type="entry name" value="S-adenosyl-L-methionine-dependent methyltransferases"/>
    <property type="match status" value="1"/>
</dbReference>
<keyword evidence="2" id="KW-0489">Methyltransferase</keyword>
<evidence type="ECO:0000313" key="2">
    <source>
        <dbReference type="EMBL" id="AOY82380.1"/>
    </source>
</evidence>
<dbReference type="CDD" id="cd02440">
    <property type="entry name" value="AdoMet_MTases"/>
    <property type="match status" value="1"/>
</dbReference>
<dbReference type="Gene3D" id="3.40.50.150">
    <property type="entry name" value="Vaccinia Virus protein VP39"/>
    <property type="match status" value="1"/>
</dbReference>
<name>A0A1D9G4P3_MOOP1</name>
<keyword evidence="2" id="KW-0808">Transferase</keyword>
<dbReference type="Proteomes" id="UP000176944">
    <property type="component" value="Chromosome"/>
</dbReference>
<proteinExistence type="predicted"/>
<feature type="domain" description="Methyltransferase" evidence="1">
    <location>
        <begin position="50"/>
        <end position="146"/>
    </location>
</feature>
<dbReference type="PANTHER" id="PTHR43591:SF99">
    <property type="entry name" value="OS06G0646000 PROTEIN"/>
    <property type="match status" value="1"/>
</dbReference>
<dbReference type="InterPro" id="IPR004033">
    <property type="entry name" value="UbiE/COQ5_MeTrFase"/>
</dbReference>
<dbReference type="PROSITE" id="PS51608">
    <property type="entry name" value="SAM_MT_UBIE"/>
    <property type="match status" value="1"/>
</dbReference>
<protein>
    <submittedName>
        <fullName evidence="2">Methyltransferase domain-containing protein</fullName>
    </submittedName>
</protein>
<dbReference type="PANTHER" id="PTHR43591">
    <property type="entry name" value="METHYLTRANSFERASE"/>
    <property type="match status" value="1"/>
</dbReference>
<dbReference type="InterPro" id="IPR029063">
    <property type="entry name" value="SAM-dependent_MTases_sf"/>
</dbReference>
<dbReference type="GO" id="GO:0032259">
    <property type="term" value="P:methylation"/>
    <property type="evidence" value="ECO:0007669"/>
    <property type="project" value="UniProtKB-KW"/>
</dbReference>
<dbReference type="InterPro" id="IPR041698">
    <property type="entry name" value="Methyltransf_25"/>
</dbReference>
<accession>A0A1D9G4P3</accession>
<dbReference type="Pfam" id="PF13649">
    <property type="entry name" value="Methyltransf_25"/>
    <property type="match status" value="1"/>
</dbReference>
<dbReference type="GO" id="GO:0008168">
    <property type="term" value="F:methyltransferase activity"/>
    <property type="evidence" value="ECO:0007669"/>
    <property type="project" value="UniProtKB-KW"/>
</dbReference>
<organism evidence="2 3">
    <name type="scientific">Moorena producens (strain JHB)</name>
    <dbReference type="NCBI Taxonomy" id="1454205"/>
    <lineage>
        <taxon>Bacteria</taxon>
        <taxon>Bacillati</taxon>
        <taxon>Cyanobacteriota</taxon>
        <taxon>Cyanophyceae</taxon>
        <taxon>Coleofasciculales</taxon>
        <taxon>Coleofasciculaceae</taxon>
        <taxon>Moorena</taxon>
    </lineage>
</organism>
<sequence>MTNNLELSEFKQEIATIYDNRSNSYDKGDFHPRLANSLIEHVDIRPGQKILDIATGTGLVAIEAAKRVGEDGRVVGVDISTGLLNQAQRKISAAGLTNIELIEADAETLNFPDNSFDRVLCCSALPLMTNVPADLRLWKRFLVPGGLIGLCVFAKTAFTTGFILQNVAQRYGISLIFSDVTGDEEKCYSLLTAAGFEDIKIQREQLGSYITISDVEGTWDGSLKHPLCWPLQQLEPKQLEQAKADYVAEINTLVTDKGIWNDITTFFVSGRKNMENY</sequence>
<dbReference type="EMBL" id="CP017708">
    <property type="protein sequence ID" value="AOY82380.1"/>
    <property type="molecule type" value="Genomic_DNA"/>
</dbReference>
<evidence type="ECO:0000259" key="1">
    <source>
        <dbReference type="Pfam" id="PF13649"/>
    </source>
</evidence>